<dbReference type="RefSeq" id="WP_272745692.1">
    <property type="nucleotide sequence ID" value="NZ_JAQQKV010000003.1"/>
</dbReference>
<reference evidence="2 3" key="1">
    <citation type="submission" date="2023-01" db="EMBL/GenBank/DDBJ databases">
        <title>Novel species of the genus Asticcacaulis isolated from rivers.</title>
        <authorList>
            <person name="Lu H."/>
        </authorList>
    </citation>
    <scope>NUCLEOTIDE SEQUENCE [LARGE SCALE GENOMIC DNA]</scope>
    <source>
        <strain evidence="2 3">LKC15W</strain>
    </source>
</reference>
<evidence type="ECO:0000259" key="1">
    <source>
        <dbReference type="Pfam" id="PF04480"/>
    </source>
</evidence>
<feature type="domain" description="DUF559" evidence="1">
    <location>
        <begin position="6"/>
        <end position="111"/>
    </location>
</feature>
<dbReference type="InterPro" id="IPR011335">
    <property type="entry name" value="Restrct_endonuc-II-like"/>
</dbReference>
<dbReference type="SUPFAM" id="SSF52980">
    <property type="entry name" value="Restriction endonuclease-like"/>
    <property type="match status" value="1"/>
</dbReference>
<proteinExistence type="predicted"/>
<keyword evidence="3" id="KW-1185">Reference proteome</keyword>
<evidence type="ECO:0000313" key="2">
    <source>
        <dbReference type="EMBL" id="MDC7677371.1"/>
    </source>
</evidence>
<dbReference type="InterPro" id="IPR007569">
    <property type="entry name" value="DUF559"/>
</dbReference>
<dbReference type="PANTHER" id="PTHR38590">
    <property type="entry name" value="BLL0828 PROTEIN"/>
    <property type="match status" value="1"/>
</dbReference>
<evidence type="ECO:0000313" key="3">
    <source>
        <dbReference type="Proteomes" id="UP001218579"/>
    </source>
</evidence>
<dbReference type="EMBL" id="JAQQKV010000003">
    <property type="protein sequence ID" value="MDC7677371.1"/>
    <property type="molecule type" value="Genomic_DNA"/>
</dbReference>
<dbReference type="PANTHER" id="PTHR38590:SF1">
    <property type="entry name" value="BLL0828 PROTEIN"/>
    <property type="match status" value="1"/>
</dbReference>
<gene>
    <name evidence="2" type="ORF">PQU98_14595</name>
</gene>
<dbReference type="Pfam" id="PF04480">
    <property type="entry name" value="DUF559"/>
    <property type="match status" value="1"/>
</dbReference>
<dbReference type="Gene3D" id="3.40.960.10">
    <property type="entry name" value="VSR Endonuclease"/>
    <property type="match status" value="1"/>
</dbReference>
<comment type="caution">
    <text evidence="2">The sequence shown here is derived from an EMBL/GenBank/DDBJ whole genome shotgun (WGS) entry which is preliminary data.</text>
</comment>
<dbReference type="Proteomes" id="UP001218579">
    <property type="component" value="Unassembled WGS sequence"/>
</dbReference>
<protein>
    <submittedName>
        <fullName evidence="2">DUF559 domain-containing protein</fullName>
    </submittedName>
</protein>
<organism evidence="2 3">
    <name type="scientific">Asticcacaulis machinosus</name>
    <dbReference type="NCBI Taxonomy" id="2984211"/>
    <lineage>
        <taxon>Bacteria</taxon>
        <taxon>Pseudomonadati</taxon>
        <taxon>Pseudomonadota</taxon>
        <taxon>Alphaproteobacteria</taxon>
        <taxon>Caulobacterales</taxon>
        <taxon>Caulobacteraceae</taxon>
        <taxon>Asticcacaulis</taxon>
    </lineage>
</organism>
<dbReference type="InterPro" id="IPR047216">
    <property type="entry name" value="Endonuclease_DUF559_bact"/>
</dbReference>
<name>A0ABT5HM96_9CAUL</name>
<sequence>MKSPRKHQFAKRFRREMSPPEVRLWARLRSRAEGNLVFRRQHPIGPYVLDFYCSVAKLAIEVDGAHHTLDDHQIRDIKRDQWLADQGIHTYRIPSVQVMTDANEMADGVYRLAIERVTKP</sequence>
<accession>A0ABT5HM96</accession>
<dbReference type="CDD" id="cd01038">
    <property type="entry name" value="Endonuclease_DUF559"/>
    <property type="match status" value="1"/>
</dbReference>